<dbReference type="InterPro" id="IPR053351">
    <property type="entry name" value="Chloroplast_NDH_Assembly"/>
</dbReference>
<dbReference type="AlphaFoldDB" id="A0A0K9Q4R6"/>
<feature type="region of interest" description="Disordered" evidence="1">
    <location>
        <begin position="45"/>
        <end position="112"/>
    </location>
</feature>
<evidence type="ECO:0000313" key="3">
    <source>
        <dbReference type="Proteomes" id="UP000036987"/>
    </source>
</evidence>
<dbReference type="PANTHER" id="PTHR36719:SF1">
    <property type="entry name" value="PROTEIN CHLORORESPIRATORY REDUCTION 41, CHLOROPLASTIC"/>
    <property type="match status" value="1"/>
</dbReference>
<feature type="compositionally biased region" description="Low complexity" evidence="1">
    <location>
        <begin position="47"/>
        <end position="59"/>
    </location>
</feature>
<name>A0A0K9Q4R6_ZOSMR</name>
<feature type="compositionally biased region" description="Low complexity" evidence="1">
    <location>
        <begin position="66"/>
        <end position="77"/>
    </location>
</feature>
<reference evidence="3" key="1">
    <citation type="journal article" date="2016" name="Nature">
        <title>The genome of the seagrass Zostera marina reveals angiosperm adaptation to the sea.</title>
        <authorList>
            <person name="Olsen J.L."/>
            <person name="Rouze P."/>
            <person name="Verhelst B."/>
            <person name="Lin Y.-C."/>
            <person name="Bayer T."/>
            <person name="Collen J."/>
            <person name="Dattolo E."/>
            <person name="De Paoli E."/>
            <person name="Dittami S."/>
            <person name="Maumus F."/>
            <person name="Michel G."/>
            <person name="Kersting A."/>
            <person name="Lauritano C."/>
            <person name="Lohaus R."/>
            <person name="Toepel M."/>
            <person name="Tonon T."/>
            <person name="Vanneste K."/>
            <person name="Amirebrahimi M."/>
            <person name="Brakel J."/>
            <person name="Bostroem C."/>
            <person name="Chovatia M."/>
            <person name="Grimwood J."/>
            <person name="Jenkins J.W."/>
            <person name="Jueterbock A."/>
            <person name="Mraz A."/>
            <person name="Stam W.T."/>
            <person name="Tice H."/>
            <person name="Bornberg-Bauer E."/>
            <person name="Green P.J."/>
            <person name="Pearson G.A."/>
            <person name="Procaccini G."/>
            <person name="Duarte C.M."/>
            <person name="Schmutz J."/>
            <person name="Reusch T.B.H."/>
            <person name="Van de Peer Y."/>
        </authorList>
    </citation>
    <scope>NUCLEOTIDE SEQUENCE [LARGE SCALE GENOMIC DNA]</scope>
    <source>
        <strain evidence="3">cv. Finnish</strain>
    </source>
</reference>
<gene>
    <name evidence="2" type="ORF">ZOSMA_104G00180</name>
</gene>
<comment type="caution">
    <text evidence="2">The sequence shown here is derived from an EMBL/GenBank/DDBJ whole genome shotgun (WGS) entry which is preliminary data.</text>
</comment>
<accession>A0A0K9Q4R6</accession>
<organism evidence="2 3">
    <name type="scientific">Zostera marina</name>
    <name type="common">Eelgrass</name>
    <dbReference type="NCBI Taxonomy" id="29655"/>
    <lineage>
        <taxon>Eukaryota</taxon>
        <taxon>Viridiplantae</taxon>
        <taxon>Streptophyta</taxon>
        <taxon>Embryophyta</taxon>
        <taxon>Tracheophyta</taxon>
        <taxon>Spermatophyta</taxon>
        <taxon>Magnoliopsida</taxon>
        <taxon>Liliopsida</taxon>
        <taxon>Zosteraceae</taxon>
        <taxon>Zostera</taxon>
    </lineage>
</organism>
<proteinExistence type="predicted"/>
<evidence type="ECO:0000256" key="1">
    <source>
        <dbReference type="SAM" id="MobiDB-lite"/>
    </source>
</evidence>
<dbReference type="Proteomes" id="UP000036987">
    <property type="component" value="Unassembled WGS sequence"/>
</dbReference>
<dbReference type="EMBL" id="LFYR01000056">
    <property type="protein sequence ID" value="KMZ76266.1"/>
    <property type="molecule type" value="Genomic_DNA"/>
</dbReference>
<dbReference type="STRING" id="29655.A0A0K9Q4R6"/>
<dbReference type="OrthoDB" id="2019407at2759"/>
<keyword evidence="3" id="KW-1185">Reference proteome</keyword>
<protein>
    <submittedName>
        <fullName evidence="2">Uncharacterized protein</fullName>
    </submittedName>
</protein>
<feature type="compositionally biased region" description="Basic and acidic residues" evidence="1">
    <location>
        <begin position="85"/>
        <end position="112"/>
    </location>
</feature>
<sequence>MNEISKIKYIQPISMASSIFRFTPPIICECDGRIRRRFLRYSKSPNKSSLKLRPSSTSSNDQQTESSPSFPSSAPGPYTLQPPLEKIEKRDGKKVAQEEKRRHMEIQKRDPPNFEIGWKRTKSIDTSKPKGWTVADYLQKLEELMGRGQFGSVDLLVKAGEIVVSRVREEAEILDEVDERMITELFRVVKFLEMDLQMIKAAVKDDTKKERIENAMARCRQAVRVALAL</sequence>
<evidence type="ECO:0000313" key="2">
    <source>
        <dbReference type="EMBL" id="KMZ76266.1"/>
    </source>
</evidence>
<dbReference type="PANTHER" id="PTHR36719">
    <property type="entry name" value="OS01G0676200 PROTEIN"/>
    <property type="match status" value="1"/>
</dbReference>